<sequence length="266" mass="30293">TSLLPSYLTAANVIFASACDEEESVERYISEMRASREELLTKIQRSSEDIAGRCREAMESARDNVSQLFDDGERERVVAAYAEKLKASREETLRKLEERQTAERETMIKDLKADVATIMESVVDKLKREIDRATQAQREEADRQRQAELDRLVEEQREEMKRFHDSAVASLKAAMADHRAGAMRKYNEEMAKFRDAQLQELSKISLDDLARLDDLGEDDDDDDDLLLPDADVKRTPSRHYLDDTNDASLLTDGTTSLRRGGRSAGR</sequence>
<feature type="compositionally biased region" description="Polar residues" evidence="2">
    <location>
        <begin position="246"/>
        <end position="257"/>
    </location>
</feature>
<comment type="caution">
    <text evidence="3">The sequence shown here is derived from an EMBL/GenBank/DDBJ whole genome shotgun (WGS) entry which is preliminary data.</text>
</comment>
<feature type="non-terminal residue" evidence="3">
    <location>
        <position position="1"/>
    </location>
</feature>
<proteinExistence type="predicted"/>
<name>A0AAD7XQ49_9STRA</name>
<dbReference type="Proteomes" id="UP001230188">
    <property type="component" value="Unassembled WGS sequence"/>
</dbReference>
<evidence type="ECO:0000256" key="1">
    <source>
        <dbReference type="SAM" id="Coils"/>
    </source>
</evidence>
<reference evidence="3" key="1">
    <citation type="submission" date="2023-01" db="EMBL/GenBank/DDBJ databases">
        <title>Metagenome sequencing of chrysophaentin producing Chrysophaeum taylorii.</title>
        <authorList>
            <person name="Davison J."/>
            <person name="Bewley C."/>
        </authorList>
    </citation>
    <scope>NUCLEOTIDE SEQUENCE</scope>
    <source>
        <strain evidence="3">NIES-1699</strain>
    </source>
</reference>
<dbReference type="AlphaFoldDB" id="A0AAD7XQ49"/>
<organism evidence="3 4">
    <name type="scientific">Chrysophaeum taylorii</name>
    <dbReference type="NCBI Taxonomy" id="2483200"/>
    <lineage>
        <taxon>Eukaryota</taxon>
        <taxon>Sar</taxon>
        <taxon>Stramenopiles</taxon>
        <taxon>Ochrophyta</taxon>
        <taxon>Pelagophyceae</taxon>
        <taxon>Pelagomonadales</taxon>
        <taxon>Pelagomonadaceae</taxon>
        <taxon>Chrysophaeum</taxon>
    </lineage>
</organism>
<feature type="compositionally biased region" description="Basic and acidic residues" evidence="2">
    <location>
        <begin position="230"/>
        <end position="242"/>
    </location>
</feature>
<evidence type="ECO:0000313" key="3">
    <source>
        <dbReference type="EMBL" id="KAJ8609957.1"/>
    </source>
</evidence>
<evidence type="ECO:0000313" key="4">
    <source>
        <dbReference type="Proteomes" id="UP001230188"/>
    </source>
</evidence>
<keyword evidence="4" id="KW-1185">Reference proteome</keyword>
<feature type="region of interest" description="Disordered" evidence="2">
    <location>
        <begin position="217"/>
        <end position="266"/>
    </location>
</feature>
<dbReference type="EMBL" id="JAQMWT010000125">
    <property type="protein sequence ID" value="KAJ8609957.1"/>
    <property type="molecule type" value="Genomic_DNA"/>
</dbReference>
<gene>
    <name evidence="3" type="ORF">CTAYLR_008088</name>
</gene>
<accession>A0AAD7XQ49</accession>
<keyword evidence="1" id="KW-0175">Coiled coil</keyword>
<protein>
    <submittedName>
        <fullName evidence="3">Uncharacterized protein</fullName>
    </submittedName>
</protein>
<feature type="compositionally biased region" description="Acidic residues" evidence="2">
    <location>
        <begin position="217"/>
        <end position="226"/>
    </location>
</feature>
<evidence type="ECO:0000256" key="2">
    <source>
        <dbReference type="SAM" id="MobiDB-lite"/>
    </source>
</evidence>
<feature type="coiled-coil region" evidence="1">
    <location>
        <begin position="82"/>
        <end position="158"/>
    </location>
</feature>